<evidence type="ECO:0000313" key="4">
    <source>
        <dbReference type="Proteomes" id="UP001174909"/>
    </source>
</evidence>
<keyword evidence="1" id="KW-0040">ANK repeat</keyword>
<dbReference type="PANTHER" id="PTHR24183:SF1">
    <property type="entry name" value="FIBRONECTIN TYPE 3 AND ANKYRIN REPEAT DOMAINS PROTEIN 1"/>
    <property type="match status" value="1"/>
</dbReference>
<name>A0AA35TZX6_GEOBA</name>
<dbReference type="InterPro" id="IPR036770">
    <property type="entry name" value="Ankyrin_rpt-contain_sf"/>
</dbReference>
<dbReference type="InterPro" id="IPR002110">
    <property type="entry name" value="Ankyrin_rpt"/>
</dbReference>
<dbReference type="PANTHER" id="PTHR24183">
    <property type="entry name" value="FIBRONECTIN TYPE 3 AND ANKYRIN REPEAT DOMAINS PROTEIN 1"/>
    <property type="match status" value="1"/>
</dbReference>
<evidence type="ECO:0000256" key="1">
    <source>
        <dbReference type="PROSITE-ProRule" id="PRU00023"/>
    </source>
</evidence>
<dbReference type="Pfam" id="PF12796">
    <property type="entry name" value="Ank_2"/>
    <property type="match status" value="2"/>
</dbReference>
<evidence type="ECO:0000256" key="2">
    <source>
        <dbReference type="SAM" id="MobiDB-lite"/>
    </source>
</evidence>
<accession>A0AA35TZX6</accession>
<dbReference type="PROSITE" id="PS50297">
    <property type="entry name" value="ANK_REP_REGION"/>
    <property type="match status" value="4"/>
</dbReference>
<evidence type="ECO:0000313" key="3">
    <source>
        <dbReference type="EMBL" id="CAI8056686.1"/>
    </source>
</evidence>
<dbReference type="AlphaFoldDB" id="A0AA35TZX6"/>
<dbReference type="GO" id="GO:0042981">
    <property type="term" value="P:regulation of apoptotic process"/>
    <property type="evidence" value="ECO:0007669"/>
    <property type="project" value="TreeGrafter"/>
</dbReference>
<dbReference type="EMBL" id="CASHTH010004386">
    <property type="protein sequence ID" value="CAI8056686.1"/>
    <property type="molecule type" value="Genomic_DNA"/>
</dbReference>
<sequence>MCAKATTGMEYVVLTFFITQLGETALALALRKGLTDIVSLLMKGGAHIDIQDERGDSLLMKAASESRTEVVSLLLKVGANIDLQNERGDSAVILATVKFHLSVLKVLVRAGADLNLQNQEMLTALMISSTSARTDLSETLLSGPNICLDIQSTNNGWSALFFAANEGDLATTKLLLKGGADPHLRDHNGLTALYFATAGVHKDVYELLKRHMRSPSVSWQSRVSEGMKDLVKGGRQAAKQAFIRLETRVLRPDKTKQLESGVRAGQEEGEGGVRRKPKPHPQEHSTRDEYWSSLDPQ</sequence>
<proteinExistence type="predicted"/>
<feature type="repeat" description="ANK" evidence="1">
    <location>
        <begin position="54"/>
        <end position="86"/>
    </location>
</feature>
<feature type="repeat" description="ANK" evidence="1">
    <location>
        <begin position="155"/>
        <end position="187"/>
    </location>
</feature>
<feature type="repeat" description="ANK" evidence="1">
    <location>
        <begin position="21"/>
        <end position="53"/>
    </location>
</feature>
<dbReference type="GO" id="GO:0005634">
    <property type="term" value="C:nucleus"/>
    <property type="evidence" value="ECO:0007669"/>
    <property type="project" value="TreeGrafter"/>
</dbReference>
<reference evidence="3" key="1">
    <citation type="submission" date="2023-03" db="EMBL/GenBank/DDBJ databases">
        <authorList>
            <person name="Steffen K."/>
            <person name="Cardenas P."/>
        </authorList>
    </citation>
    <scope>NUCLEOTIDE SEQUENCE</scope>
</reference>
<feature type="region of interest" description="Disordered" evidence="2">
    <location>
        <begin position="253"/>
        <end position="297"/>
    </location>
</feature>
<feature type="repeat" description="ANK" evidence="1">
    <location>
        <begin position="87"/>
        <end position="119"/>
    </location>
</feature>
<keyword evidence="4" id="KW-1185">Reference proteome</keyword>
<dbReference type="Proteomes" id="UP001174909">
    <property type="component" value="Unassembled WGS sequence"/>
</dbReference>
<gene>
    <name evidence="3" type="ORF">GBAR_LOCUS30884</name>
</gene>
<comment type="caution">
    <text evidence="3">The sequence shown here is derived from an EMBL/GenBank/DDBJ whole genome shotgun (WGS) entry which is preliminary data.</text>
</comment>
<dbReference type="PROSITE" id="PS50088">
    <property type="entry name" value="ANK_REPEAT"/>
    <property type="match status" value="4"/>
</dbReference>
<organism evidence="3 4">
    <name type="scientific">Geodia barretti</name>
    <name type="common">Barrett's horny sponge</name>
    <dbReference type="NCBI Taxonomy" id="519541"/>
    <lineage>
        <taxon>Eukaryota</taxon>
        <taxon>Metazoa</taxon>
        <taxon>Porifera</taxon>
        <taxon>Demospongiae</taxon>
        <taxon>Heteroscleromorpha</taxon>
        <taxon>Tetractinellida</taxon>
        <taxon>Astrophorina</taxon>
        <taxon>Geodiidae</taxon>
        <taxon>Geodia</taxon>
    </lineage>
</organism>
<protein>
    <submittedName>
        <fullName evidence="3">Ankyrin repeat protein MM_0045</fullName>
    </submittedName>
</protein>
<dbReference type="SMART" id="SM00248">
    <property type="entry name" value="ANK"/>
    <property type="match status" value="5"/>
</dbReference>
<dbReference type="SUPFAM" id="SSF48403">
    <property type="entry name" value="Ankyrin repeat"/>
    <property type="match status" value="1"/>
</dbReference>
<feature type="compositionally biased region" description="Basic and acidic residues" evidence="2">
    <location>
        <begin position="280"/>
        <end position="290"/>
    </location>
</feature>
<dbReference type="Gene3D" id="1.25.40.20">
    <property type="entry name" value="Ankyrin repeat-containing domain"/>
    <property type="match status" value="2"/>
</dbReference>